<dbReference type="Proteomes" id="UP000015106">
    <property type="component" value="Chromosome 6"/>
</dbReference>
<evidence type="ECO:0000313" key="3">
    <source>
        <dbReference type="Proteomes" id="UP000015106"/>
    </source>
</evidence>
<feature type="compositionally biased region" description="Low complexity" evidence="1">
    <location>
        <begin position="174"/>
        <end position="188"/>
    </location>
</feature>
<reference evidence="2" key="3">
    <citation type="submission" date="2022-06" db="UniProtKB">
        <authorList>
            <consortium name="EnsemblPlants"/>
        </authorList>
    </citation>
    <scope>IDENTIFICATION</scope>
</reference>
<dbReference type="EnsemblPlants" id="TuG1812G0600001879.01.T03">
    <property type="protein sequence ID" value="TuG1812G0600001879.01.T03"/>
    <property type="gene ID" value="TuG1812G0600001879.01"/>
</dbReference>
<gene>
    <name evidence="2" type="primary">LOC125512274</name>
</gene>
<dbReference type="Gramene" id="TuG1812G0600001879.01.T03">
    <property type="protein sequence ID" value="TuG1812G0600001879.01.T03"/>
    <property type="gene ID" value="TuG1812G0600001879.01"/>
</dbReference>
<reference evidence="2" key="2">
    <citation type="submission" date="2018-03" db="EMBL/GenBank/DDBJ databases">
        <title>The Triticum urartu genome reveals the dynamic nature of wheat genome evolution.</title>
        <authorList>
            <person name="Ling H."/>
            <person name="Ma B."/>
            <person name="Shi X."/>
            <person name="Liu H."/>
            <person name="Dong L."/>
            <person name="Sun H."/>
            <person name="Cao Y."/>
            <person name="Gao Q."/>
            <person name="Zheng S."/>
            <person name="Li Y."/>
            <person name="Yu Y."/>
            <person name="Du H."/>
            <person name="Qi M."/>
            <person name="Li Y."/>
            <person name="Yu H."/>
            <person name="Cui Y."/>
            <person name="Wang N."/>
            <person name="Chen C."/>
            <person name="Wu H."/>
            <person name="Zhao Y."/>
            <person name="Zhang J."/>
            <person name="Li Y."/>
            <person name="Zhou W."/>
            <person name="Zhang B."/>
            <person name="Hu W."/>
            <person name="Eijk M."/>
            <person name="Tang J."/>
            <person name="Witsenboer H."/>
            <person name="Zhao S."/>
            <person name="Li Z."/>
            <person name="Zhang A."/>
            <person name="Wang D."/>
            <person name="Liang C."/>
        </authorList>
    </citation>
    <scope>NUCLEOTIDE SEQUENCE [LARGE SCALE GENOMIC DNA]</scope>
    <source>
        <strain evidence="2">cv. G1812</strain>
    </source>
</reference>
<evidence type="ECO:0000313" key="2">
    <source>
        <dbReference type="EnsemblPlants" id="TuG1812G0600001879.01.T03"/>
    </source>
</evidence>
<feature type="region of interest" description="Disordered" evidence="1">
    <location>
        <begin position="129"/>
        <end position="188"/>
    </location>
</feature>
<feature type="region of interest" description="Disordered" evidence="1">
    <location>
        <begin position="67"/>
        <end position="102"/>
    </location>
</feature>
<protein>
    <submittedName>
        <fullName evidence="2">Uncharacterized protein</fullName>
    </submittedName>
</protein>
<evidence type="ECO:0000256" key="1">
    <source>
        <dbReference type="SAM" id="MobiDB-lite"/>
    </source>
</evidence>
<proteinExistence type="predicted"/>
<keyword evidence="3" id="KW-1185">Reference proteome</keyword>
<feature type="compositionally biased region" description="Polar residues" evidence="1">
    <location>
        <begin position="152"/>
        <end position="163"/>
    </location>
</feature>
<dbReference type="AlphaFoldDB" id="A0A8R7QRR6"/>
<accession>A0A8R7QRR6</accession>
<reference evidence="3" key="1">
    <citation type="journal article" date="2013" name="Nature">
        <title>Draft genome of the wheat A-genome progenitor Triticum urartu.</title>
        <authorList>
            <person name="Ling H.Q."/>
            <person name="Zhao S."/>
            <person name="Liu D."/>
            <person name="Wang J."/>
            <person name="Sun H."/>
            <person name="Zhang C."/>
            <person name="Fan H."/>
            <person name="Li D."/>
            <person name="Dong L."/>
            <person name="Tao Y."/>
            <person name="Gao C."/>
            <person name="Wu H."/>
            <person name="Li Y."/>
            <person name="Cui Y."/>
            <person name="Guo X."/>
            <person name="Zheng S."/>
            <person name="Wang B."/>
            <person name="Yu K."/>
            <person name="Liang Q."/>
            <person name="Yang W."/>
            <person name="Lou X."/>
            <person name="Chen J."/>
            <person name="Feng M."/>
            <person name="Jian J."/>
            <person name="Zhang X."/>
            <person name="Luo G."/>
            <person name="Jiang Y."/>
            <person name="Liu J."/>
            <person name="Wang Z."/>
            <person name="Sha Y."/>
            <person name="Zhang B."/>
            <person name="Wu H."/>
            <person name="Tang D."/>
            <person name="Shen Q."/>
            <person name="Xue P."/>
            <person name="Zou S."/>
            <person name="Wang X."/>
            <person name="Liu X."/>
            <person name="Wang F."/>
            <person name="Yang Y."/>
            <person name="An X."/>
            <person name="Dong Z."/>
            <person name="Zhang K."/>
            <person name="Zhang X."/>
            <person name="Luo M.C."/>
            <person name="Dvorak J."/>
            <person name="Tong Y."/>
            <person name="Wang J."/>
            <person name="Yang H."/>
            <person name="Li Z."/>
            <person name="Wang D."/>
            <person name="Zhang A."/>
            <person name="Wang J."/>
        </authorList>
    </citation>
    <scope>NUCLEOTIDE SEQUENCE</scope>
    <source>
        <strain evidence="3">cv. G1812</strain>
    </source>
</reference>
<name>A0A8R7QRR6_TRIUA</name>
<feature type="compositionally biased region" description="Basic residues" evidence="1">
    <location>
        <begin position="73"/>
        <end position="93"/>
    </location>
</feature>
<organism evidence="2 3">
    <name type="scientific">Triticum urartu</name>
    <name type="common">Red wild einkorn</name>
    <name type="synonym">Crithodium urartu</name>
    <dbReference type="NCBI Taxonomy" id="4572"/>
    <lineage>
        <taxon>Eukaryota</taxon>
        <taxon>Viridiplantae</taxon>
        <taxon>Streptophyta</taxon>
        <taxon>Embryophyta</taxon>
        <taxon>Tracheophyta</taxon>
        <taxon>Spermatophyta</taxon>
        <taxon>Magnoliopsida</taxon>
        <taxon>Liliopsida</taxon>
        <taxon>Poales</taxon>
        <taxon>Poaceae</taxon>
        <taxon>BOP clade</taxon>
        <taxon>Pooideae</taxon>
        <taxon>Triticodae</taxon>
        <taxon>Triticeae</taxon>
        <taxon>Triticinae</taxon>
        <taxon>Triticum</taxon>
    </lineage>
</organism>
<sequence>MCIGDSERKFRRHPCLSPAAILRNKQKGGIEHVSSRLHPLLKKRGNRSHRKLRKSSRPHCVQTWQKTNTSSLKQHRGFGRVRSRQQGTRRPRPGRVGEISKRGGGTKFPFCLSLPPVSRSLAWLVGRRAEKCTSRHSPQRRTAGSPRPGRTSRPSWPSTGTRTASKRQNGRWIGSWPGGAPSSWSMSGSTKVHRPVSLFMGKQAAELTQMQRCHNCLSHTEATVLVKG</sequence>